<reference evidence="2 3" key="1">
    <citation type="submission" date="2016-10" db="EMBL/GenBank/DDBJ databases">
        <authorList>
            <person name="de Groot N.N."/>
        </authorList>
    </citation>
    <scope>NUCLEOTIDE SEQUENCE [LARGE SCALE GENOMIC DNA]</scope>
    <source>
        <strain evidence="2 3">DSM 19548</strain>
    </source>
</reference>
<accession>A0A1I1KZH5</accession>
<dbReference type="InterPro" id="IPR023373">
    <property type="entry name" value="YmcC_sf"/>
</dbReference>
<keyword evidence="2" id="KW-0449">Lipoprotein</keyword>
<dbReference type="Gene3D" id="2.40.360.10">
    <property type="entry name" value="YmcC-like"/>
    <property type="match status" value="1"/>
</dbReference>
<sequence>MMMNQTLWRVGVRTVACVAMLGVLASCGNTPTRGQGWRVFTEAYKSRQAEGGDRAGGGAAAVPGDKQAAVARTIASVKGPLMVAVLDVNKTTAVLTTIGQNGPYVTWTTADNQSLIFKRGVLTGTRGLGYDLMSSDADAAINLITSRRPGTVQRVYRHIDGLNQEVPTTLSCTITVAGSDTVALSTGASYATTRMKEVCRNDEVKVSNLYWVTSSGAIPQSKQWISQQMGDLAVQVLRN</sequence>
<dbReference type="Pfam" id="PF11102">
    <property type="entry name" value="YjbF"/>
    <property type="match status" value="1"/>
</dbReference>
<dbReference type="RefSeq" id="WP_218152856.1">
    <property type="nucleotide sequence ID" value="NZ_FOLG01000007.1"/>
</dbReference>
<dbReference type="AlphaFoldDB" id="A0A1I1KZH5"/>
<feature type="signal peptide" evidence="1">
    <location>
        <begin position="1"/>
        <end position="25"/>
    </location>
</feature>
<keyword evidence="3" id="KW-1185">Reference proteome</keyword>
<feature type="chain" id="PRO_5011629496" evidence="1">
    <location>
        <begin position="26"/>
        <end position="239"/>
    </location>
</feature>
<dbReference type="Proteomes" id="UP000198728">
    <property type="component" value="Unassembled WGS sequence"/>
</dbReference>
<organism evidence="2 3">
    <name type="scientific">Tropicimonas isoalkanivorans</name>
    <dbReference type="NCBI Taxonomy" id="441112"/>
    <lineage>
        <taxon>Bacteria</taxon>
        <taxon>Pseudomonadati</taxon>
        <taxon>Pseudomonadota</taxon>
        <taxon>Alphaproteobacteria</taxon>
        <taxon>Rhodobacterales</taxon>
        <taxon>Roseobacteraceae</taxon>
        <taxon>Tropicimonas</taxon>
    </lineage>
</organism>
<dbReference type="STRING" id="441112.SAMN04488094_107131"/>
<keyword evidence="1" id="KW-0732">Signal</keyword>
<dbReference type="InterPro" id="IPR021308">
    <property type="entry name" value="GfcB"/>
</dbReference>
<evidence type="ECO:0000256" key="1">
    <source>
        <dbReference type="SAM" id="SignalP"/>
    </source>
</evidence>
<proteinExistence type="predicted"/>
<gene>
    <name evidence="2" type="ORF">SAMN04488094_107131</name>
</gene>
<evidence type="ECO:0000313" key="3">
    <source>
        <dbReference type="Proteomes" id="UP000198728"/>
    </source>
</evidence>
<dbReference type="SUPFAM" id="SSF159270">
    <property type="entry name" value="YmcC-like"/>
    <property type="match status" value="1"/>
</dbReference>
<dbReference type="EMBL" id="FOLG01000007">
    <property type="protein sequence ID" value="SFC65692.1"/>
    <property type="molecule type" value="Genomic_DNA"/>
</dbReference>
<protein>
    <submittedName>
        <fullName evidence="2">Group 4 capsule polysaccharide lipoprotein gfcB, YjbF</fullName>
    </submittedName>
</protein>
<name>A0A1I1KZH5_9RHOB</name>
<evidence type="ECO:0000313" key="2">
    <source>
        <dbReference type="EMBL" id="SFC65692.1"/>
    </source>
</evidence>